<dbReference type="EMBL" id="BNCO01000006">
    <property type="protein sequence ID" value="GIL48788.1"/>
    <property type="molecule type" value="Genomic_DNA"/>
</dbReference>
<comment type="caution">
    <text evidence="2">The sequence shown here is derived from an EMBL/GenBank/DDBJ whole genome shotgun (WGS) entry which is preliminary data.</text>
</comment>
<name>A0A8J4AVU5_9CHLO</name>
<evidence type="ECO:0000256" key="1">
    <source>
        <dbReference type="SAM" id="MobiDB-lite"/>
    </source>
</evidence>
<feature type="compositionally biased region" description="Polar residues" evidence="1">
    <location>
        <begin position="339"/>
        <end position="348"/>
    </location>
</feature>
<feature type="compositionally biased region" description="Pro residues" evidence="1">
    <location>
        <begin position="218"/>
        <end position="234"/>
    </location>
</feature>
<feature type="region of interest" description="Disordered" evidence="1">
    <location>
        <begin position="277"/>
        <end position="348"/>
    </location>
</feature>
<gene>
    <name evidence="2" type="ORF">Vafri_5225</name>
</gene>
<feature type="non-terminal residue" evidence="2">
    <location>
        <position position="1"/>
    </location>
</feature>
<keyword evidence="3" id="KW-1185">Reference proteome</keyword>
<evidence type="ECO:0000313" key="3">
    <source>
        <dbReference type="Proteomes" id="UP000747399"/>
    </source>
</evidence>
<protein>
    <submittedName>
        <fullName evidence="2">Uncharacterized protein</fullName>
    </submittedName>
</protein>
<feature type="region of interest" description="Disordered" evidence="1">
    <location>
        <begin position="83"/>
        <end position="103"/>
    </location>
</feature>
<dbReference type="AlphaFoldDB" id="A0A8J4AVU5"/>
<sequence>VTVLADAATHLGDPVVPSSTSASVEAPGCCNRVGIVHAAVPDALRRDGVGTGEHWVGSGREFGSTPSRLNRSRQIATASGLLASPRPCRDSREASSTSSGAAAGVGNRLPRAAAVTAAAGIATLPSAFPSPSVFSTPDCPCSRCGCCWRSVRLAEEGEVDKRAVTASPVTPVVFTEMRNFIVGAGVVCTAAGVPPAPPPSAVQASGSAVMLPTRGNWPRPPSPPPPSPPPPSPPMTTASAAGFGCVRRFAAVAAAKGQALAYFANICMRSTASRGCGEQVSCGGNSPPRSPSSPPSPPPPPGAAAPSLSTPHHQCGHGPLATGKPRVASKCAMKDENRSTSGWTDASYSSAIASPARASGTTADLSSLQTAVAASFAAEPHGPMLLPAPPAKPAVAVADLSYSRNSSSTEAKMASA</sequence>
<organism evidence="2 3">
    <name type="scientific">Volvox africanus</name>
    <dbReference type="NCBI Taxonomy" id="51714"/>
    <lineage>
        <taxon>Eukaryota</taxon>
        <taxon>Viridiplantae</taxon>
        <taxon>Chlorophyta</taxon>
        <taxon>core chlorophytes</taxon>
        <taxon>Chlorophyceae</taxon>
        <taxon>CS clade</taxon>
        <taxon>Chlamydomonadales</taxon>
        <taxon>Volvocaceae</taxon>
        <taxon>Volvox</taxon>
    </lineage>
</organism>
<accession>A0A8J4AVU5</accession>
<feature type="compositionally biased region" description="Low complexity" evidence="1">
    <location>
        <begin position="94"/>
        <end position="103"/>
    </location>
</feature>
<reference evidence="2" key="1">
    <citation type="journal article" date="2021" name="Proc. Natl. Acad. Sci. U.S.A.">
        <title>Three genomes in the algal genus Volvox reveal the fate of a haploid sex-determining region after a transition to homothallism.</title>
        <authorList>
            <person name="Yamamoto K."/>
            <person name="Hamaji T."/>
            <person name="Kawai-Toyooka H."/>
            <person name="Matsuzaki R."/>
            <person name="Takahashi F."/>
            <person name="Nishimura Y."/>
            <person name="Kawachi M."/>
            <person name="Noguchi H."/>
            <person name="Minakuchi Y."/>
            <person name="Umen J.G."/>
            <person name="Toyoda A."/>
            <person name="Nozaki H."/>
        </authorList>
    </citation>
    <scope>NUCLEOTIDE SEQUENCE</scope>
    <source>
        <strain evidence="2">NIES-3780</strain>
    </source>
</reference>
<proteinExistence type="predicted"/>
<feature type="region of interest" description="Disordered" evidence="1">
    <location>
        <begin position="197"/>
        <end position="236"/>
    </location>
</feature>
<evidence type="ECO:0000313" key="2">
    <source>
        <dbReference type="EMBL" id="GIL48788.1"/>
    </source>
</evidence>
<dbReference type="Proteomes" id="UP000747399">
    <property type="component" value="Unassembled WGS sequence"/>
</dbReference>
<feature type="compositionally biased region" description="Pro residues" evidence="1">
    <location>
        <begin position="288"/>
        <end position="303"/>
    </location>
</feature>